<dbReference type="GO" id="GO:0005975">
    <property type="term" value="P:carbohydrate metabolic process"/>
    <property type="evidence" value="ECO:0007669"/>
    <property type="project" value="InterPro"/>
</dbReference>
<dbReference type="Pfam" id="PF04616">
    <property type="entry name" value="Glyco_hydro_43"/>
    <property type="match status" value="1"/>
</dbReference>
<dbReference type="RefSeq" id="WP_123044957.1">
    <property type="nucleotide sequence ID" value="NZ_RDSR01000004.1"/>
</dbReference>
<dbReference type="InterPro" id="IPR006311">
    <property type="entry name" value="TAT_signal"/>
</dbReference>
<evidence type="ECO:0000256" key="5">
    <source>
        <dbReference type="SAM" id="MobiDB-lite"/>
    </source>
</evidence>
<evidence type="ECO:0000256" key="6">
    <source>
        <dbReference type="SAM" id="SignalP"/>
    </source>
</evidence>
<protein>
    <submittedName>
        <fullName evidence="8">Arabinan endo-1,5-alpha-L-arabinosidase</fullName>
    </submittedName>
</protein>
<feature type="chain" id="PRO_5038764269" evidence="6">
    <location>
        <begin position="27"/>
        <end position="606"/>
    </location>
</feature>
<dbReference type="SUPFAM" id="SSF49899">
    <property type="entry name" value="Concanavalin A-like lectins/glucanases"/>
    <property type="match status" value="1"/>
</dbReference>
<feature type="signal peptide" evidence="6">
    <location>
        <begin position="1"/>
        <end position="26"/>
    </location>
</feature>
<dbReference type="AlphaFoldDB" id="A0A3M8LLY5"/>
<evidence type="ECO:0000256" key="3">
    <source>
        <dbReference type="ARBA" id="ARBA00023295"/>
    </source>
</evidence>
<feature type="site" description="Important for catalytic activity, responsible for pKa modulation of the active site Glu and correct orientation of both the proton donor and substrate" evidence="4">
    <location>
        <position position="190"/>
    </location>
</feature>
<dbReference type="InterPro" id="IPR041542">
    <property type="entry name" value="GH43_C2"/>
</dbReference>
<gene>
    <name evidence="8" type="ORF">EEJ31_03755</name>
</gene>
<dbReference type="EMBL" id="RDSR01000004">
    <property type="protein sequence ID" value="RNE66523.1"/>
    <property type="molecule type" value="Genomic_DNA"/>
</dbReference>
<sequence length="606" mass="65072">MTSRRLALFTAVLVAGALAIPTTAFGSPPTAGASSVAPAYQNPLDLELPDGGQAASCADPSVIHGQASGDTHWYLYCTSDALTETERDAAGALVQHSVPTFQSTDLIHWTYVGDAFPTKPDWVKPTGGIWAPEVIYRDGQYRLYFAASETTLAGGGSAVGVATSDSPTGPWNYDYDPVVLPDDAGHWKFDPHVVTTADASYLYYGSYFGGIFARVLSDDGLSTDPATEQQIAIDNRYEGTYIVEHDGWFYFFGSATNCCNGPLTGYATFVARSRSPLGPFLDRDGVSILDPHVGGTPVLTQNGNRWVGTGHNTVITDASGQDWIVYHAVDRTDPYYSGDVGYTKRPALIDPLDWRNGWPVVRGGQGPSDEPVPGPAAQPGQQTAYEPSFAPGRSGELRPGHRIAGLSDEFSGNRLSDQWTWVREPGAGEYDLSHGKLVWDTQAADLHPPATPLASVLTEPAPDGDYVVEAKVSMDTPEGCCFNYVQGGLVVYGDDGNYVKLASVSIWNTKQTEFGKNVQPVPEGYPSYGNTVGGPVGEDWAYLRIVHRAQGDTDLYTAFTSIDGHTWRESGTWTHALGDARIGLVSMGGAGFTSTFDYVRVSALKD</sequence>
<name>A0A3M8LLY5_9MICO</name>
<keyword evidence="6" id="KW-0732">Signal</keyword>
<dbReference type="OrthoDB" id="9801455at2"/>
<evidence type="ECO:0000313" key="9">
    <source>
        <dbReference type="Proteomes" id="UP000279859"/>
    </source>
</evidence>
<dbReference type="InterPro" id="IPR051795">
    <property type="entry name" value="Glycosyl_Hydrlase_43"/>
</dbReference>
<dbReference type="Proteomes" id="UP000279859">
    <property type="component" value="Unassembled WGS sequence"/>
</dbReference>
<evidence type="ECO:0000313" key="8">
    <source>
        <dbReference type="EMBL" id="RNE66523.1"/>
    </source>
</evidence>
<comment type="similarity">
    <text evidence="1">Belongs to the glycosyl hydrolase 43 family.</text>
</comment>
<evidence type="ECO:0000256" key="2">
    <source>
        <dbReference type="ARBA" id="ARBA00022801"/>
    </source>
</evidence>
<dbReference type="PANTHER" id="PTHR42812">
    <property type="entry name" value="BETA-XYLOSIDASE"/>
    <property type="match status" value="1"/>
</dbReference>
<dbReference type="SUPFAM" id="SSF75005">
    <property type="entry name" value="Arabinanase/levansucrase/invertase"/>
    <property type="match status" value="1"/>
</dbReference>
<dbReference type="PROSITE" id="PS51318">
    <property type="entry name" value="TAT"/>
    <property type="match status" value="1"/>
</dbReference>
<organism evidence="8 9">
    <name type="scientific">Cryobacterium tepidiphilum</name>
    <dbReference type="NCBI Taxonomy" id="2486026"/>
    <lineage>
        <taxon>Bacteria</taxon>
        <taxon>Bacillati</taxon>
        <taxon>Actinomycetota</taxon>
        <taxon>Actinomycetes</taxon>
        <taxon>Micrococcales</taxon>
        <taxon>Microbacteriaceae</taxon>
        <taxon>Cryobacterium</taxon>
    </lineage>
</organism>
<proteinExistence type="inferred from homology"/>
<comment type="caution">
    <text evidence="8">The sequence shown here is derived from an EMBL/GenBank/DDBJ whole genome shotgun (WGS) entry which is preliminary data.</text>
</comment>
<dbReference type="Gene3D" id="2.115.10.20">
    <property type="entry name" value="Glycosyl hydrolase domain, family 43"/>
    <property type="match status" value="1"/>
</dbReference>
<dbReference type="CDD" id="cd18616">
    <property type="entry name" value="GH43_ABN-like"/>
    <property type="match status" value="1"/>
</dbReference>
<dbReference type="InterPro" id="IPR006710">
    <property type="entry name" value="Glyco_hydro_43"/>
</dbReference>
<keyword evidence="3" id="KW-0326">Glycosidase</keyword>
<keyword evidence="2" id="KW-0378">Hydrolase</keyword>
<evidence type="ECO:0000256" key="4">
    <source>
        <dbReference type="PIRSR" id="PIRSR606710-2"/>
    </source>
</evidence>
<reference evidence="8 9" key="1">
    <citation type="submission" date="2018-11" db="EMBL/GenBank/DDBJ databases">
        <title>Cryobacterium sp. nov., isolated from rhizosphere soil of lettuce.</title>
        <authorList>
            <person name="Wang Y."/>
        </authorList>
    </citation>
    <scope>NUCLEOTIDE SEQUENCE [LARGE SCALE GENOMIC DNA]</scope>
    <source>
        <strain evidence="8 9">NEAU-85</strain>
    </source>
</reference>
<keyword evidence="9" id="KW-1185">Reference proteome</keyword>
<dbReference type="PANTHER" id="PTHR42812:SF5">
    <property type="entry name" value="ENDO-ARABINASE"/>
    <property type="match status" value="1"/>
</dbReference>
<accession>A0A3M8LLY5</accession>
<evidence type="ECO:0000259" key="7">
    <source>
        <dbReference type="Pfam" id="PF17851"/>
    </source>
</evidence>
<dbReference type="InterPro" id="IPR023296">
    <property type="entry name" value="Glyco_hydro_beta-prop_sf"/>
</dbReference>
<dbReference type="Pfam" id="PF17851">
    <property type="entry name" value="GH43_C2"/>
    <property type="match status" value="1"/>
</dbReference>
<dbReference type="Gene3D" id="2.60.120.200">
    <property type="match status" value="1"/>
</dbReference>
<dbReference type="GO" id="GO:0004553">
    <property type="term" value="F:hydrolase activity, hydrolyzing O-glycosyl compounds"/>
    <property type="evidence" value="ECO:0007669"/>
    <property type="project" value="InterPro"/>
</dbReference>
<evidence type="ECO:0000256" key="1">
    <source>
        <dbReference type="ARBA" id="ARBA00009865"/>
    </source>
</evidence>
<dbReference type="InterPro" id="IPR013320">
    <property type="entry name" value="ConA-like_dom_sf"/>
</dbReference>
<feature type="domain" description="Beta-xylosidase C-terminal Concanavalin A-like" evidence="7">
    <location>
        <begin position="407"/>
        <end position="574"/>
    </location>
</feature>
<feature type="region of interest" description="Disordered" evidence="5">
    <location>
        <begin position="360"/>
        <end position="401"/>
    </location>
</feature>